<sequence length="155" mass="17350">METLRLSGICLLVWMGQSVDIEGRGLGELCTYDNMFSKKLRSNPGKSAESRPPPEHEVLKEDQAGSNPGLSHVALAGPDPEPMHDDFVAIVYPQVHEILKHTIEEHVHLENPLSSSGTLSSMKNLDETFRDQFFNDKPTKEPGKTMWKLKLLSLK</sequence>
<feature type="signal peptide" evidence="2">
    <location>
        <begin position="1"/>
        <end position="18"/>
    </location>
</feature>
<gene>
    <name evidence="3" type="ORF">Tco_0801995</name>
</gene>
<reference evidence="3" key="2">
    <citation type="submission" date="2022-01" db="EMBL/GenBank/DDBJ databases">
        <authorList>
            <person name="Yamashiro T."/>
            <person name="Shiraishi A."/>
            <person name="Satake H."/>
            <person name="Nakayama K."/>
        </authorList>
    </citation>
    <scope>NUCLEOTIDE SEQUENCE</scope>
</reference>
<evidence type="ECO:0000313" key="4">
    <source>
        <dbReference type="Proteomes" id="UP001151760"/>
    </source>
</evidence>
<feature type="compositionally biased region" description="Basic and acidic residues" evidence="1">
    <location>
        <begin position="48"/>
        <end position="63"/>
    </location>
</feature>
<proteinExistence type="predicted"/>
<feature type="region of interest" description="Disordered" evidence="1">
    <location>
        <begin position="41"/>
        <end position="81"/>
    </location>
</feature>
<accession>A0ABQ4ZYD4</accession>
<evidence type="ECO:0000256" key="1">
    <source>
        <dbReference type="SAM" id="MobiDB-lite"/>
    </source>
</evidence>
<protein>
    <submittedName>
        <fullName evidence="3">Uncharacterized protein</fullName>
    </submittedName>
</protein>
<evidence type="ECO:0000313" key="3">
    <source>
        <dbReference type="EMBL" id="GJS95027.1"/>
    </source>
</evidence>
<reference evidence="3" key="1">
    <citation type="journal article" date="2022" name="Int. J. Mol. Sci.">
        <title>Draft Genome of Tanacetum Coccineum: Genomic Comparison of Closely Related Tanacetum-Family Plants.</title>
        <authorList>
            <person name="Yamashiro T."/>
            <person name="Shiraishi A."/>
            <person name="Nakayama K."/>
            <person name="Satake H."/>
        </authorList>
    </citation>
    <scope>NUCLEOTIDE SEQUENCE</scope>
</reference>
<feature type="chain" id="PRO_5047440791" evidence="2">
    <location>
        <begin position="19"/>
        <end position="155"/>
    </location>
</feature>
<keyword evidence="4" id="KW-1185">Reference proteome</keyword>
<organism evidence="3 4">
    <name type="scientific">Tanacetum coccineum</name>
    <dbReference type="NCBI Taxonomy" id="301880"/>
    <lineage>
        <taxon>Eukaryota</taxon>
        <taxon>Viridiplantae</taxon>
        <taxon>Streptophyta</taxon>
        <taxon>Embryophyta</taxon>
        <taxon>Tracheophyta</taxon>
        <taxon>Spermatophyta</taxon>
        <taxon>Magnoliopsida</taxon>
        <taxon>eudicotyledons</taxon>
        <taxon>Gunneridae</taxon>
        <taxon>Pentapetalae</taxon>
        <taxon>asterids</taxon>
        <taxon>campanulids</taxon>
        <taxon>Asterales</taxon>
        <taxon>Asteraceae</taxon>
        <taxon>Asteroideae</taxon>
        <taxon>Anthemideae</taxon>
        <taxon>Anthemidinae</taxon>
        <taxon>Tanacetum</taxon>
    </lineage>
</organism>
<dbReference type="Proteomes" id="UP001151760">
    <property type="component" value="Unassembled WGS sequence"/>
</dbReference>
<name>A0ABQ4ZYD4_9ASTR</name>
<comment type="caution">
    <text evidence="3">The sequence shown here is derived from an EMBL/GenBank/DDBJ whole genome shotgun (WGS) entry which is preliminary data.</text>
</comment>
<keyword evidence="2" id="KW-0732">Signal</keyword>
<dbReference type="EMBL" id="BQNB010011777">
    <property type="protein sequence ID" value="GJS95027.1"/>
    <property type="molecule type" value="Genomic_DNA"/>
</dbReference>
<evidence type="ECO:0000256" key="2">
    <source>
        <dbReference type="SAM" id="SignalP"/>
    </source>
</evidence>